<accession>A0ABN3NTR4</accession>
<dbReference type="Proteomes" id="UP001501095">
    <property type="component" value="Unassembled WGS sequence"/>
</dbReference>
<dbReference type="EMBL" id="BAAATM010000009">
    <property type="protein sequence ID" value="GAA2532188.1"/>
    <property type="molecule type" value="Genomic_DNA"/>
</dbReference>
<reference evidence="1 2" key="1">
    <citation type="journal article" date="2019" name="Int. J. Syst. Evol. Microbiol.">
        <title>The Global Catalogue of Microorganisms (GCM) 10K type strain sequencing project: providing services to taxonomists for standard genome sequencing and annotation.</title>
        <authorList>
            <consortium name="The Broad Institute Genomics Platform"/>
            <consortium name="The Broad Institute Genome Sequencing Center for Infectious Disease"/>
            <person name="Wu L."/>
            <person name="Ma J."/>
        </authorList>
    </citation>
    <scope>NUCLEOTIDE SEQUENCE [LARGE SCALE GENOMIC DNA]</scope>
    <source>
        <strain evidence="1 2">JCM 6924</strain>
    </source>
</reference>
<keyword evidence="2" id="KW-1185">Reference proteome</keyword>
<name>A0ABN3NTR4_9ACTN</name>
<sequence length="71" mass="7810">MPGLQEPSVPTGDPLTMVIRFDLNCTTWRSKEEREAAREIPAAKEYAARMGTIATPYPWPAAVGMSSPCRT</sequence>
<evidence type="ECO:0000313" key="1">
    <source>
        <dbReference type="EMBL" id="GAA2532188.1"/>
    </source>
</evidence>
<comment type="caution">
    <text evidence="1">The sequence shown here is derived from an EMBL/GenBank/DDBJ whole genome shotgun (WGS) entry which is preliminary data.</text>
</comment>
<protein>
    <submittedName>
        <fullName evidence="1">Uncharacterized protein</fullName>
    </submittedName>
</protein>
<evidence type="ECO:0000313" key="2">
    <source>
        <dbReference type="Proteomes" id="UP001501095"/>
    </source>
</evidence>
<proteinExistence type="predicted"/>
<gene>
    <name evidence="1" type="ORF">GCM10010423_29770</name>
</gene>
<organism evidence="1 2">
    <name type="scientific">Streptomyces levis</name>
    <dbReference type="NCBI Taxonomy" id="285566"/>
    <lineage>
        <taxon>Bacteria</taxon>
        <taxon>Bacillati</taxon>
        <taxon>Actinomycetota</taxon>
        <taxon>Actinomycetes</taxon>
        <taxon>Kitasatosporales</taxon>
        <taxon>Streptomycetaceae</taxon>
        <taxon>Streptomyces</taxon>
    </lineage>
</organism>